<dbReference type="EMBL" id="OU912926">
    <property type="protein sequence ID" value="CAG9933127.1"/>
    <property type="molecule type" value="Genomic_DNA"/>
</dbReference>
<feature type="region of interest" description="Disordered" evidence="1">
    <location>
        <begin position="44"/>
        <end position="65"/>
    </location>
</feature>
<accession>A0ABM8Z017</accession>
<gene>
    <name evidence="4" type="ORF">NTG6680_1878</name>
</gene>
<sequence>MKKRLLYTVVLASALFVPTFASASVIQVDGFGAGGWKSDDTRSATGTNLVGTNNTHAGRPGQAPTAADDTAIATQIQFVAGPAGSTYGGAVSMDGTSSNSGKSNFSVINTTTGFDAASNLVGPTSTFIATYDWYGQPNPTTRTLALKLGIQSTAWGTGVGESQNGFTATRSGESVWDLVLVFLPATSDNAWTTVSTDHDSGNWNLFRQAGNGFFTTAPDTVAKTLDAWAADATYGSLLFGADALVTSVQFGLGSSQRDSIAYVDYLQTNLLNGGDVINFGPAAVPEPGSLALLTLGLAGLAMRRRKVAA</sequence>
<feature type="compositionally biased region" description="Polar residues" evidence="1">
    <location>
        <begin position="44"/>
        <end position="56"/>
    </location>
</feature>
<evidence type="ECO:0000259" key="3">
    <source>
        <dbReference type="Pfam" id="PF07589"/>
    </source>
</evidence>
<protein>
    <recommendedName>
        <fullName evidence="3">Ice-binding protein C-terminal domain-containing protein</fullName>
    </recommendedName>
</protein>
<reference evidence="4 5" key="1">
    <citation type="submission" date="2021-10" db="EMBL/GenBank/DDBJ databases">
        <authorList>
            <person name="Koch H."/>
        </authorList>
    </citation>
    <scope>NUCLEOTIDE SEQUENCE [LARGE SCALE GENOMIC DNA]</scope>
    <source>
        <strain evidence="4">6680</strain>
    </source>
</reference>
<keyword evidence="2" id="KW-0732">Signal</keyword>
<dbReference type="InterPro" id="IPR013424">
    <property type="entry name" value="Ice-binding_C"/>
</dbReference>
<organism evidence="4 5">
    <name type="scientific">Candidatus Nitrotoga arctica</name>
    <dbReference type="NCBI Taxonomy" id="453162"/>
    <lineage>
        <taxon>Bacteria</taxon>
        <taxon>Pseudomonadati</taxon>
        <taxon>Pseudomonadota</taxon>
        <taxon>Betaproteobacteria</taxon>
        <taxon>Nitrosomonadales</taxon>
        <taxon>Gallionellaceae</taxon>
        <taxon>Candidatus Nitrotoga</taxon>
    </lineage>
</organism>
<evidence type="ECO:0000313" key="4">
    <source>
        <dbReference type="EMBL" id="CAG9933127.1"/>
    </source>
</evidence>
<dbReference type="NCBIfam" id="TIGR02595">
    <property type="entry name" value="PEP_CTERM"/>
    <property type="match status" value="1"/>
</dbReference>
<evidence type="ECO:0000256" key="2">
    <source>
        <dbReference type="SAM" id="SignalP"/>
    </source>
</evidence>
<feature type="chain" id="PRO_5045746783" description="Ice-binding protein C-terminal domain-containing protein" evidence="2">
    <location>
        <begin position="24"/>
        <end position="309"/>
    </location>
</feature>
<dbReference type="RefSeq" id="WP_239796960.1">
    <property type="nucleotide sequence ID" value="NZ_OU912926.1"/>
</dbReference>
<evidence type="ECO:0000313" key="5">
    <source>
        <dbReference type="Proteomes" id="UP000839052"/>
    </source>
</evidence>
<proteinExistence type="predicted"/>
<keyword evidence="5" id="KW-1185">Reference proteome</keyword>
<evidence type="ECO:0000256" key="1">
    <source>
        <dbReference type="SAM" id="MobiDB-lite"/>
    </source>
</evidence>
<feature type="signal peptide" evidence="2">
    <location>
        <begin position="1"/>
        <end position="23"/>
    </location>
</feature>
<dbReference type="Proteomes" id="UP000839052">
    <property type="component" value="Chromosome"/>
</dbReference>
<dbReference type="Pfam" id="PF07589">
    <property type="entry name" value="PEP-CTERM"/>
    <property type="match status" value="1"/>
</dbReference>
<feature type="domain" description="Ice-binding protein C-terminal" evidence="3">
    <location>
        <begin position="283"/>
        <end position="305"/>
    </location>
</feature>
<name>A0ABM8Z017_9PROT</name>